<dbReference type="SMART" id="SM00382">
    <property type="entry name" value="AAA"/>
    <property type="match status" value="1"/>
</dbReference>
<proteinExistence type="inferred from homology"/>
<dbReference type="RefSeq" id="WP_038049181.1">
    <property type="nucleotide sequence ID" value="NZ_JMFG01000018.1"/>
</dbReference>
<dbReference type="SUPFAM" id="SSF52540">
    <property type="entry name" value="P-loop containing nucleoside triphosphate hydrolases"/>
    <property type="match status" value="1"/>
</dbReference>
<dbReference type="Gene3D" id="3.40.50.300">
    <property type="entry name" value="P-loop containing nucleotide triphosphate hydrolases"/>
    <property type="match status" value="1"/>
</dbReference>
<reference evidence="6 7" key="1">
    <citation type="submission" date="2014-04" db="EMBL/GenBank/DDBJ databases">
        <title>The Genome Sequence of Thermoanaerobaculum aquaticum MP-01, The First Cultivated Group 23 Acidobacterium.</title>
        <authorList>
            <person name="Stamps B.W."/>
            <person name="Losey N.A."/>
            <person name="Lawson P.A."/>
            <person name="Stevenson B.S."/>
        </authorList>
    </citation>
    <scope>NUCLEOTIDE SEQUENCE [LARGE SCALE GENOMIC DNA]</scope>
    <source>
        <strain evidence="6 7">MP-01</strain>
    </source>
</reference>
<dbReference type="Proteomes" id="UP000027284">
    <property type="component" value="Unassembled WGS sequence"/>
</dbReference>
<sequence>MATTVEQIVTALASAYPVIAVVSPEEDRIERLIQRVGAAAKPNPLPVLTWNCLDGFGQAHPVSDPLAALAWVAQEAPQGFYLFKDITAMLDGNRFLLRRLRDTASAIRNSGKYLFLLGPVVQVPDELKPFTYVVNSIFPDEAEVQATVQAVFTATRRSVDPSTFGRIVTSLRGMSLTEVEHVLRRLLARHQELGEAFFLELLAEKEQIMRKEGILEFVPPDRGIEELGGLDQLKLWVRQRASLFTPEARAQGLPRPKGVLLMGMSGCGKSLAVKVIAHEWQLPLFRLDMNLVFAGVHGSPEWVFHRALEAVEAVAPAVLWIDEIEMGVAGYHEGETGSLTRIFSTFLTWMQEHRADVFVAATANRINLLPAEIIRKGRFDQVFFVELPNEEERKEILAIHMRRQGLDPSKYDLVLLASATRGWNGAEIEQAVISARVACFAEGRPVEERDLLAAMGQIVPLSTTMAEQIKAIRSWARTRALPATTPGKPEM</sequence>
<comment type="caution">
    <text evidence="6">The sequence shown here is derived from an EMBL/GenBank/DDBJ whole genome shotgun (WGS) entry which is preliminary data.</text>
</comment>
<dbReference type="InterPro" id="IPR003593">
    <property type="entry name" value="AAA+_ATPase"/>
</dbReference>
<keyword evidence="2" id="KW-0067">ATP-binding</keyword>
<keyword evidence="1" id="KW-0547">Nucleotide-binding</keyword>
<name>A0A062XWE2_9BACT</name>
<dbReference type="AlphaFoldDB" id="A0A062XWE2"/>
<dbReference type="STRING" id="1312852.EG19_03255"/>
<keyword evidence="7" id="KW-1185">Reference proteome</keyword>
<protein>
    <recommendedName>
        <fullName evidence="4">Uncharacterized AAA domain-containing protein ycf46</fullName>
    </recommendedName>
</protein>
<dbReference type="GO" id="GO:0005524">
    <property type="term" value="F:ATP binding"/>
    <property type="evidence" value="ECO:0007669"/>
    <property type="project" value="UniProtKB-KW"/>
</dbReference>
<accession>A0A062XWE2</accession>
<evidence type="ECO:0000313" key="6">
    <source>
        <dbReference type="EMBL" id="KDA53744.1"/>
    </source>
</evidence>
<evidence type="ECO:0000313" key="7">
    <source>
        <dbReference type="Proteomes" id="UP000027284"/>
    </source>
</evidence>
<dbReference type="PANTHER" id="PTHR42960:SF1">
    <property type="entry name" value="YCF46 PROTEIN"/>
    <property type="match status" value="1"/>
</dbReference>
<feature type="domain" description="AAA+ ATPase" evidence="5">
    <location>
        <begin position="255"/>
        <end position="389"/>
    </location>
</feature>
<dbReference type="GO" id="GO:0016887">
    <property type="term" value="F:ATP hydrolysis activity"/>
    <property type="evidence" value="ECO:0007669"/>
    <property type="project" value="InterPro"/>
</dbReference>
<dbReference type="EMBL" id="JMFG01000018">
    <property type="protein sequence ID" value="KDA53744.1"/>
    <property type="molecule type" value="Genomic_DNA"/>
</dbReference>
<dbReference type="InterPro" id="IPR027417">
    <property type="entry name" value="P-loop_NTPase"/>
</dbReference>
<evidence type="ECO:0000256" key="4">
    <source>
        <dbReference type="ARBA" id="ARBA00040480"/>
    </source>
</evidence>
<organism evidence="6 7">
    <name type="scientific">Thermoanaerobaculum aquaticum</name>
    <dbReference type="NCBI Taxonomy" id="1312852"/>
    <lineage>
        <taxon>Bacteria</taxon>
        <taxon>Pseudomonadati</taxon>
        <taxon>Acidobacteriota</taxon>
        <taxon>Thermoanaerobaculia</taxon>
        <taxon>Thermoanaerobaculales</taxon>
        <taxon>Thermoanaerobaculaceae</taxon>
        <taxon>Thermoanaerobaculum</taxon>
    </lineage>
</organism>
<evidence type="ECO:0000256" key="3">
    <source>
        <dbReference type="ARBA" id="ARBA00038088"/>
    </source>
</evidence>
<dbReference type="PANTHER" id="PTHR42960">
    <property type="entry name" value="YCF46 PROTEIN"/>
    <property type="match status" value="1"/>
</dbReference>
<evidence type="ECO:0000256" key="1">
    <source>
        <dbReference type="ARBA" id="ARBA00022741"/>
    </source>
</evidence>
<dbReference type="InterPro" id="IPR052381">
    <property type="entry name" value="AAA_domain_protein"/>
</dbReference>
<dbReference type="InterPro" id="IPR003959">
    <property type="entry name" value="ATPase_AAA_core"/>
</dbReference>
<dbReference type="OrthoDB" id="9806903at2"/>
<evidence type="ECO:0000256" key="2">
    <source>
        <dbReference type="ARBA" id="ARBA00022840"/>
    </source>
</evidence>
<dbReference type="Pfam" id="PF00004">
    <property type="entry name" value="AAA"/>
    <property type="match status" value="1"/>
</dbReference>
<comment type="similarity">
    <text evidence="3">Belongs to the AAA ATPase family. Highly divergent.</text>
</comment>
<gene>
    <name evidence="6" type="ORF">EG19_03255</name>
</gene>
<dbReference type="Gene3D" id="1.10.8.60">
    <property type="match status" value="1"/>
</dbReference>
<evidence type="ECO:0000259" key="5">
    <source>
        <dbReference type="SMART" id="SM00382"/>
    </source>
</evidence>